<dbReference type="InterPro" id="IPR036770">
    <property type="entry name" value="Ankyrin_rpt-contain_sf"/>
</dbReference>
<dbReference type="InterPro" id="IPR002110">
    <property type="entry name" value="Ankyrin_rpt"/>
</dbReference>
<dbReference type="GO" id="GO:0005262">
    <property type="term" value="F:calcium channel activity"/>
    <property type="evidence" value="ECO:0007669"/>
    <property type="project" value="UniProtKB-KW"/>
</dbReference>
<organism evidence="17">
    <name type="scientific">Capitella teleta</name>
    <name type="common">Polychaete worm</name>
    <dbReference type="NCBI Taxonomy" id="283909"/>
    <lineage>
        <taxon>Eukaryota</taxon>
        <taxon>Metazoa</taxon>
        <taxon>Spiralia</taxon>
        <taxon>Lophotrochozoa</taxon>
        <taxon>Annelida</taxon>
        <taxon>Polychaeta</taxon>
        <taxon>Sedentaria</taxon>
        <taxon>Scolecida</taxon>
        <taxon>Capitellidae</taxon>
        <taxon>Capitella</taxon>
    </lineage>
</organism>
<dbReference type="InterPro" id="IPR005821">
    <property type="entry name" value="Ion_trans_dom"/>
</dbReference>
<feature type="region of interest" description="Disordered" evidence="14">
    <location>
        <begin position="1"/>
        <end position="20"/>
    </location>
</feature>
<evidence type="ECO:0000256" key="14">
    <source>
        <dbReference type="SAM" id="MobiDB-lite"/>
    </source>
</evidence>
<keyword evidence="10" id="KW-0406">Ion transport</keyword>
<feature type="repeat" description="ANK" evidence="13">
    <location>
        <begin position="176"/>
        <end position="208"/>
    </location>
</feature>
<feature type="transmembrane region" description="Helical" evidence="15">
    <location>
        <begin position="408"/>
        <end position="431"/>
    </location>
</feature>
<dbReference type="PANTHER" id="PTHR10582:SF33">
    <property type="entry name" value="TRANSIENT RECEPTOR POTENTIAL CHANNEL PYREXIA"/>
    <property type="match status" value="1"/>
</dbReference>
<dbReference type="EnsemblMetazoa" id="CapteT184604">
    <property type="protein sequence ID" value="CapteP184604"/>
    <property type="gene ID" value="CapteG184604"/>
</dbReference>
<evidence type="ECO:0000256" key="2">
    <source>
        <dbReference type="ARBA" id="ARBA00022448"/>
    </source>
</evidence>
<reference evidence="18" key="3">
    <citation type="submission" date="2015-06" db="UniProtKB">
        <authorList>
            <consortium name="EnsemblMetazoa"/>
        </authorList>
    </citation>
    <scope>IDENTIFICATION</scope>
</reference>
<evidence type="ECO:0000256" key="1">
    <source>
        <dbReference type="ARBA" id="ARBA00004651"/>
    </source>
</evidence>
<dbReference type="SUPFAM" id="SSF81324">
    <property type="entry name" value="Voltage-gated potassium channels"/>
    <property type="match status" value="1"/>
</dbReference>
<dbReference type="SMART" id="SM00248">
    <property type="entry name" value="ANK"/>
    <property type="match status" value="5"/>
</dbReference>
<dbReference type="SUPFAM" id="SSF48403">
    <property type="entry name" value="Ankyrin repeat"/>
    <property type="match status" value="1"/>
</dbReference>
<keyword evidence="7" id="KW-0677">Repeat</keyword>
<dbReference type="Proteomes" id="UP000014760">
    <property type="component" value="Unassembled WGS sequence"/>
</dbReference>
<evidence type="ECO:0000256" key="11">
    <source>
        <dbReference type="ARBA" id="ARBA00023136"/>
    </source>
</evidence>
<dbReference type="OMA" id="NCAPLGE"/>
<gene>
    <name evidence="17" type="ORF">CAPTEDRAFT_184604</name>
</gene>
<evidence type="ECO:0000313" key="18">
    <source>
        <dbReference type="EnsemblMetazoa" id="CapteP184604"/>
    </source>
</evidence>
<feature type="region of interest" description="Disordered" evidence="14">
    <location>
        <begin position="87"/>
        <end position="123"/>
    </location>
</feature>
<evidence type="ECO:0000256" key="5">
    <source>
        <dbReference type="ARBA" id="ARBA00022673"/>
    </source>
</evidence>
<reference evidence="17 19" key="2">
    <citation type="journal article" date="2013" name="Nature">
        <title>Insights into bilaterian evolution from three spiralian genomes.</title>
        <authorList>
            <person name="Simakov O."/>
            <person name="Marletaz F."/>
            <person name="Cho S.J."/>
            <person name="Edsinger-Gonzales E."/>
            <person name="Havlak P."/>
            <person name="Hellsten U."/>
            <person name="Kuo D.H."/>
            <person name="Larsson T."/>
            <person name="Lv J."/>
            <person name="Arendt D."/>
            <person name="Savage R."/>
            <person name="Osoegawa K."/>
            <person name="de Jong P."/>
            <person name="Grimwood J."/>
            <person name="Chapman J.A."/>
            <person name="Shapiro H."/>
            <person name="Aerts A."/>
            <person name="Otillar R.P."/>
            <person name="Terry A.Y."/>
            <person name="Boore J.L."/>
            <person name="Grigoriev I.V."/>
            <person name="Lindberg D.R."/>
            <person name="Seaver E.C."/>
            <person name="Weisblat D.A."/>
            <person name="Putnam N.H."/>
            <person name="Rokhsar D.S."/>
        </authorList>
    </citation>
    <scope>NUCLEOTIDE SEQUENCE</scope>
    <source>
        <strain evidence="17 19">I ESC-2004</strain>
    </source>
</reference>
<feature type="repeat" description="ANK" evidence="13">
    <location>
        <begin position="209"/>
        <end position="241"/>
    </location>
</feature>
<dbReference type="Pfam" id="PF00520">
    <property type="entry name" value="Ion_trans"/>
    <property type="match status" value="1"/>
</dbReference>
<dbReference type="PANTHER" id="PTHR10582">
    <property type="entry name" value="TRANSIENT RECEPTOR POTENTIAL ION CHANNEL PROTEIN"/>
    <property type="match status" value="1"/>
</dbReference>
<evidence type="ECO:0000256" key="9">
    <source>
        <dbReference type="ARBA" id="ARBA00022989"/>
    </source>
</evidence>
<keyword evidence="11 15" id="KW-0472">Membrane</keyword>
<feature type="compositionally biased region" description="Low complexity" evidence="14">
    <location>
        <begin position="799"/>
        <end position="808"/>
    </location>
</feature>
<dbReference type="Pfam" id="PF12796">
    <property type="entry name" value="Ank_2"/>
    <property type="match status" value="2"/>
</dbReference>
<keyword evidence="5" id="KW-0107">Calcium channel</keyword>
<dbReference type="Gene3D" id="1.25.40.20">
    <property type="entry name" value="Ankyrin repeat-containing domain"/>
    <property type="match status" value="1"/>
</dbReference>
<proteinExistence type="predicted"/>
<keyword evidence="19" id="KW-1185">Reference proteome</keyword>
<evidence type="ECO:0000256" key="10">
    <source>
        <dbReference type="ARBA" id="ARBA00023065"/>
    </source>
</evidence>
<keyword evidence="2" id="KW-0813">Transport</keyword>
<evidence type="ECO:0000256" key="7">
    <source>
        <dbReference type="ARBA" id="ARBA00022737"/>
    </source>
</evidence>
<feature type="compositionally biased region" description="Polar residues" evidence="14">
    <location>
        <begin position="915"/>
        <end position="924"/>
    </location>
</feature>
<evidence type="ECO:0000256" key="4">
    <source>
        <dbReference type="ARBA" id="ARBA00022568"/>
    </source>
</evidence>
<reference evidence="19" key="1">
    <citation type="submission" date="2012-12" db="EMBL/GenBank/DDBJ databases">
        <authorList>
            <person name="Hellsten U."/>
            <person name="Grimwood J."/>
            <person name="Chapman J.A."/>
            <person name="Shapiro H."/>
            <person name="Aerts A."/>
            <person name="Otillar R.P."/>
            <person name="Terry A.Y."/>
            <person name="Boore J.L."/>
            <person name="Simakov O."/>
            <person name="Marletaz F."/>
            <person name="Cho S.-J."/>
            <person name="Edsinger-Gonzales E."/>
            <person name="Havlak P."/>
            <person name="Kuo D.-H."/>
            <person name="Larsson T."/>
            <person name="Lv J."/>
            <person name="Arendt D."/>
            <person name="Savage R."/>
            <person name="Osoegawa K."/>
            <person name="de Jong P."/>
            <person name="Lindberg D.R."/>
            <person name="Seaver E.C."/>
            <person name="Weisblat D.A."/>
            <person name="Putnam N.H."/>
            <person name="Grigoriev I.V."/>
            <person name="Rokhsar D.S."/>
        </authorList>
    </citation>
    <scope>NUCLEOTIDE SEQUENCE</scope>
    <source>
        <strain evidence="19">I ESC-2004</strain>
    </source>
</reference>
<evidence type="ECO:0000256" key="6">
    <source>
        <dbReference type="ARBA" id="ARBA00022692"/>
    </source>
</evidence>
<feature type="repeat" description="ANK" evidence="13">
    <location>
        <begin position="277"/>
        <end position="299"/>
    </location>
</feature>
<dbReference type="GO" id="GO:0005886">
    <property type="term" value="C:plasma membrane"/>
    <property type="evidence" value="ECO:0007669"/>
    <property type="project" value="UniProtKB-SubCell"/>
</dbReference>
<dbReference type="GO" id="GO:0098703">
    <property type="term" value="P:calcium ion import across plasma membrane"/>
    <property type="evidence" value="ECO:0007669"/>
    <property type="project" value="TreeGrafter"/>
</dbReference>
<feature type="region of interest" description="Disordered" evidence="14">
    <location>
        <begin position="960"/>
        <end position="1017"/>
    </location>
</feature>
<dbReference type="AlphaFoldDB" id="R7UK23"/>
<keyword evidence="9 15" id="KW-1133">Transmembrane helix</keyword>
<accession>R7UK23</accession>
<feature type="transmembrane region" description="Helical" evidence="15">
    <location>
        <begin position="521"/>
        <end position="542"/>
    </location>
</feature>
<feature type="transmembrane region" description="Helical" evidence="15">
    <location>
        <begin position="443"/>
        <end position="460"/>
    </location>
</feature>
<keyword evidence="13" id="KW-0040">ANK repeat</keyword>
<feature type="transmembrane region" description="Helical" evidence="15">
    <location>
        <begin position="554"/>
        <end position="571"/>
    </location>
</feature>
<feature type="transmembrane region" description="Helical" evidence="15">
    <location>
        <begin position="583"/>
        <end position="606"/>
    </location>
</feature>
<dbReference type="PROSITE" id="PS50297">
    <property type="entry name" value="ANK_REP_REGION"/>
    <property type="match status" value="2"/>
</dbReference>
<evidence type="ECO:0000313" key="19">
    <source>
        <dbReference type="Proteomes" id="UP000014760"/>
    </source>
</evidence>
<dbReference type="InterPro" id="IPR024862">
    <property type="entry name" value="TRPV"/>
</dbReference>
<keyword evidence="3" id="KW-1003">Cell membrane</keyword>
<dbReference type="EMBL" id="KB300307">
    <property type="protein sequence ID" value="ELU06894.1"/>
    <property type="molecule type" value="Genomic_DNA"/>
</dbReference>
<feature type="compositionally biased region" description="Basic and acidic residues" evidence="14">
    <location>
        <begin position="929"/>
        <end position="947"/>
    </location>
</feature>
<comment type="subcellular location">
    <subcellularLocation>
        <location evidence="1">Cell membrane</location>
        <topology evidence="1">Multi-pass membrane protein</topology>
    </subcellularLocation>
</comment>
<keyword evidence="8" id="KW-0106">Calcium</keyword>
<dbReference type="EMBL" id="AMQN01007257">
    <property type="status" value="NOT_ANNOTATED_CDS"/>
    <property type="molecule type" value="Genomic_DNA"/>
</dbReference>
<dbReference type="Gene3D" id="1.10.287.70">
    <property type="match status" value="1"/>
</dbReference>
<evidence type="ECO:0000259" key="16">
    <source>
        <dbReference type="Pfam" id="PF00520"/>
    </source>
</evidence>
<dbReference type="PROSITE" id="PS50088">
    <property type="entry name" value="ANK_REPEAT"/>
    <property type="match status" value="3"/>
</dbReference>
<feature type="compositionally biased region" description="Basic and acidic residues" evidence="14">
    <location>
        <begin position="898"/>
        <end position="909"/>
    </location>
</feature>
<feature type="region of interest" description="Disordered" evidence="14">
    <location>
        <begin position="785"/>
        <end position="813"/>
    </location>
</feature>
<keyword evidence="6 15" id="KW-0812">Transmembrane</keyword>
<dbReference type="HOGENOM" id="CLU_296697_0_0_1"/>
<evidence type="ECO:0000256" key="13">
    <source>
        <dbReference type="PROSITE-ProRule" id="PRU00023"/>
    </source>
</evidence>
<keyword evidence="4" id="KW-0109">Calcium transport</keyword>
<protein>
    <recommendedName>
        <fullName evidence="16">Ion transport domain-containing protein</fullName>
    </recommendedName>
</protein>
<evidence type="ECO:0000256" key="12">
    <source>
        <dbReference type="ARBA" id="ARBA00023303"/>
    </source>
</evidence>
<evidence type="ECO:0000256" key="15">
    <source>
        <dbReference type="SAM" id="Phobius"/>
    </source>
</evidence>
<name>R7UK23_CAPTE</name>
<feature type="transmembrane region" description="Helical" evidence="15">
    <location>
        <begin position="675"/>
        <end position="695"/>
    </location>
</feature>
<evidence type="ECO:0000256" key="8">
    <source>
        <dbReference type="ARBA" id="ARBA00022837"/>
    </source>
</evidence>
<feature type="region of interest" description="Disordered" evidence="14">
    <location>
        <begin position="893"/>
        <end position="947"/>
    </location>
</feature>
<dbReference type="OrthoDB" id="194358at2759"/>
<keyword evidence="12" id="KW-0407">Ion channel</keyword>
<feature type="domain" description="Ion transport" evidence="16">
    <location>
        <begin position="413"/>
        <end position="707"/>
    </location>
</feature>
<sequence length="1017" mass="116880">MSEKNYKSKKGKGWKVFPEDPVDGYENEAYEMEDDSKSNNRSLDAKDRLKAAFRFASNQNNAINLIANIKAGTTRWRKYATTRRQISDTGSDGFDRRKTGGIGLDYEVGSTSSDSPDGAPDRLDKTQKEMVIACNRNLIEYFARLGQSKDESECINLEFVESLLNSGARIDCTDKYGQTIFHEVARAWHTDVAQFLLDHKCDVNVSDIFGRTPLHVAAAVDYPEMVTFLVQNGADIERVTKGEKQTPVHFAARNDACQSLKALVKCKALYKEVRDYKGRTPLHLAAELDRSETARFLLELPDAAPAGVEDLSGQAAIVWMIKKMPPVAKLALEQFHTTDRANRKQYYYLNCLEPQKPENMMEENQKKNTFAESALAVVVAYHQYDLILQSVFEALINLKWKRFGRLGAFFNTFMNLLFIVLWTILGILVPYDERYKYDLPEHWWRIVLFILALTFTGWQVKDELSEFFSSRKNHKRWCEWREAEITRDIDFAHPRWPEEEQFLRCEINELDKMTPQYFNDFWNIFDWICYALLTTCVITHLVDIWAHTNFVARLHIQIMAVTIIVIWLRLMKNARAFSTLGPFIVMLGHMFSDILKFFALYLEFYIPYACAFWMLFGGEKTPPEFQGTPEAANNTIIVDGYKDASSLLFSLFRLTLVDDYDYDGMKAVDPVMADILVGTWLALSAIVMLNLFIALMSDTFQRVYDNAKANAVMQKAITILSIEENMGRKRRDKFLEHIHKNCAPMEDFYDDDTTEESGDDLKKVTIQIKEQLDDLEENLREGRINMGLHGDSDDDDNLDSNSVENNSNGSQRKKLRVVTAQRFDRETTVIRDELQTVRAQQEYMSDKMKKDMSRIKTLLKRLLVQQMGSASVEGLAEEPGMTRSSSMRGLEYQAPQDEMNRLSRPESAYRGRTPHTGQRKTSSAYKRPTVHEGLHRGTEEDWEMSETRRKKELDDLRKELEEKALAATEDPPPPQVDILRLDSSPVITPPALDDPRPVETTYDFPDSQHLGDGHTSS</sequence>
<dbReference type="STRING" id="283909.R7UK23"/>
<evidence type="ECO:0000313" key="17">
    <source>
        <dbReference type="EMBL" id="ELU06894.1"/>
    </source>
</evidence>
<evidence type="ECO:0000256" key="3">
    <source>
        <dbReference type="ARBA" id="ARBA00022475"/>
    </source>
</evidence>